<evidence type="ECO:0000313" key="2">
    <source>
        <dbReference type="Proteomes" id="UP000324222"/>
    </source>
</evidence>
<comment type="caution">
    <text evidence="1">The sequence shown here is derived from an EMBL/GenBank/DDBJ whole genome shotgun (WGS) entry which is preliminary data.</text>
</comment>
<organism evidence="1 2">
    <name type="scientific">Portunus trituberculatus</name>
    <name type="common">Swimming crab</name>
    <name type="synonym">Neptunus trituberculatus</name>
    <dbReference type="NCBI Taxonomy" id="210409"/>
    <lineage>
        <taxon>Eukaryota</taxon>
        <taxon>Metazoa</taxon>
        <taxon>Ecdysozoa</taxon>
        <taxon>Arthropoda</taxon>
        <taxon>Crustacea</taxon>
        <taxon>Multicrustacea</taxon>
        <taxon>Malacostraca</taxon>
        <taxon>Eumalacostraca</taxon>
        <taxon>Eucarida</taxon>
        <taxon>Decapoda</taxon>
        <taxon>Pleocyemata</taxon>
        <taxon>Brachyura</taxon>
        <taxon>Eubrachyura</taxon>
        <taxon>Portunoidea</taxon>
        <taxon>Portunidae</taxon>
        <taxon>Portuninae</taxon>
        <taxon>Portunus</taxon>
    </lineage>
</organism>
<name>A0A5B7IK47_PORTR</name>
<reference evidence="1 2" key="1">
    <citation type="submission" date="2019-05" db="EMBL/GenBank/DDBJ databases">
        <title>Another draft genome of Portunus trituberculatus and its Hox gene families provides insights of decapod evolution.</title>
        <authorList>
            <person name="Jeong J.-H."/>
            <person name="Song I."/>
            <person name="Kim S."/>
            <person name="Choi T."/>
            <person name="Kim D."/>
            <person name="Ryu S."/>
            <person name="Kim W."/>
        </authorList>
    </citation>
    <scope>NUCLEOTIDE SEQUENCE [LARGE SCALE GENOMIC DNA]</scope>
    <source>
        <tissue evidence="1">Muscle</tissue>
    </source>
</reference>
<gene>
    <name evidence="1" type="ORF">E2C01_080607</name>
</gene>
<keyword evidence="2" id="KW-1185">Reference proteome</keyword>
<proteinExistence type="predicted"/>
<evidence type="ECO:0000313" key="1">
    <source>
        <dbReference type="EMBL" id="MPC85811.1"/>
    </source>
</evidence>
<dbReference type="Proteomes" id="UP000324222">
    <property type="component" value="Unassembled WGS sequence"/>
</dbReference>
<protein>
    <submittedName>
        <fullName evidence="1">Uncharacterized protein</fullName>
    </submittedName>
</protein>
<dbReference type="AlphaFoldDB" id="A0A5B7IK47"/>
<accession>A0A5B7IK47</accession>
<dbReference type="EMBL" id="VSRR010069656">
    <property type="protein sequence ID" value="MPC85811.1"/>
    <property type="molecule type" value="Genomic_DNA"/>
</dbReference>
<sequence length="44" mass="5168">MECPVIAKFRPQGQHDLYSLIDHLLDSATLRDILREYPQFAPRL</sequence>